<sequence>LKVVTVRAEAARLLGLFERVSDSFLDQTLDKKLLNTMRFTKESDRDSRKAFHKSQQKVSSQWSTGKKLGEDIPAEKIEEEQTSMISIGACGAFVTALEDEFMVVRQAGVYSLGKLAADRPFFAADAIDHLADMFNDEIEEVRLDAVRALTPLVVHGVLQKEQLDTILTVLDDALPDSREALRILLGKSTLASVECLRFCVEALLNCLRRFPIDRSSIYLLIFFCCRNISRIFRCLSQLGRRHASFVQSMVYDLLELNPVFDITERSLEDYMYLAKLIFILNAASIHEPICSLLPEFAVRHYRYLRCSMSNLVPDVPTFSTQDSINGVLLRSPMDDNKETRTLLERSYEVMLEASMAESYEQRMVLQKFILKDLVILYEANEKIASTARFLSKLMHCFTCHDLIIQMITFGGDLLTTLSVIEEGLLIIDYAENEFHSVDNVVLSSLAECAFRLRILRFALQLERKPSLYQNAVDAFAVEIDFLKRRLSFLETTPSKSIMKLIDEIMEQIEYSETKKFVTCPGLTSLLQTKVLHLPHQFPSLGKIFMKWAEMVEPCETPSEPIRFIAGLPLAIPLNILLHNFNESDLRNFRIKVDYPDQTSNLFRPRQSDFKEISSQKVRLLCKVLVQSSAWSDAARVRLSCVLILPDRPFIHLMQDNSQFDIKDTQTRCISISVSPHSTKESSIDIPVYPMFGKAW</sequence>
<feature type="domain" description="Integrator complex subunit 4/Protein SIEL C-terminal Ig-like" evidence="4">
    <location>
        <begin position="550"/>
        <end position="667"/>
    </location>
</feature>
<dbReference type="PANTHER" id="PTHR20938">
    <property type="entry name" value="INTEGRATOR COMPLEX SUBUNIT 4"/>
    <property type="match status" value="1"/>
</dbReference>
<proteinExistence type="predicted"/>
<evidence type="ECO:0000259" key="4">
    <source>
        <dbReference type="Pfam" id="PF25458"/>
    </source>
</evidence>
<dbReference type="Proteomes" id="UP000038040">
    <property type="component" value="Unplaced"/>
</dbReference>
<dbReference type="Gene3D" id="1.25.10.10">
    <property type="entry name" value="Leucine-rich Repeat Variant"/>
    <property type="match status" value="1"/>
</dbReference>
<organism evidence="5 6">
    <name type="scientific">Dracunculus medinensis</name>
    <name type="common">Guinea worm</name>
    <dbReference type="NCBI Taxonomy" id="318479"/>
    <lineage>
        <taxon>Eukaryota</taxon>
        <taxon>Metazoa</taxon>
        <taxon>Ecdysozoa</taxon>
        <taxon>Nematoda</taxon>
        <taxon>Chromadorea</taxon>
        <taxon>Rhabditida</taxon>
        <taxon>Spirurina</taxon>
        <taxon>Dracunculoidea</taxon>
        <taxon>Dracunculidae</taxon>
        <taxon>Dracunculus</taxon>
    </lineage>
</organism>
<comment type="subcellular location">
    <subcellularLocation>
        <location evidence="1">Nucleus</location>
    </subcellularLocation>
</comment>
<dbReference type="InterPro" id="IPR011989">
    <property type="entry name" value="ARM-like"/>
</dbReference>
<feature type="region of interest" description="Disordered" evidence="3">
    <location>
        <begin position="45"/>
        <end position="66"/>
    </location>
</feature>
<dbReference type="GO" id="GO:0032039">
    <property type="term" value="C:integrator complex"/>
    <property type="evidence" value="ECO:0007669"/>
    <property type="project" value="TreeGrafter"/>
</dbReference>
<dbReference type="WBParaSite" id="DME_0000436001-mRNA-1">
    <property type="protein sequence ID" value="DME_0000436001-mRNA-1"/>
    <property type="gene ID" value="DME_0000436001"/>
</dbReference>
<evidence type="ECO:0000313" key="5">
    <source>
        <dbReference type="Proteomes" id="UP000038040"/>
    </source>
</evidence>
<dbReference type="GO" id="GO:0016180">
    <property type="term" value="P:snRNA processing"/>
    <property type="evidence" value="ECO:0007669"/>
    <property type="project" value="TreeGrafter"/>
</dbReference>
<dbReference type="InterPro" id="IPR057412">
    <property type="entry name" value="INTS4_C"/>
</dbReference>
<evidence type="ECO:0000256" key="1">
    <source>
        <dbReference type="ARBA" id="ARBA00004123"/>
    </source>
</evidence>
<keyword evidence="2" id="KW-0539">Nucleus</keyword>
<evidence type="ECO:0000313" key="6">
    <source>
        <dbReference type="WBParaSite" id="DME_0000436001-mRNA-1"/>
    </source>
</evidence>
<evidence type="ECO:0000256" key="2">
    <source>
        <dbReference type="ARBA" id="ARBA00023242"/>
    </source>
</evidence>
<dbReference type="AlphaFoldDB" id="A0A158Q4A3"/>
<dbReference type="Pfam" id="PF25458">
    <property type="entry name" value="INTS4_C"/>
    <property type="match status" value="1"/>
</dbReference>
<dbReference type="SUPFAM" id="SSF48371">
    <property type="entry name" value="ARM repeat"/>
    <property type="match status" value="1"/>
</dbReference>
<accession>A0A158Q4A3</accession>
<evidence type="ECO:0000256" key="3">
    <source>
        <dbReference type="SAM" id="MobiDB-lite"/>
    </source>
</evidence>
<name>A0A158Q4A3_DRAME</name>
<protein>
    <submittedName>
        <fullName evidence="6">Integrator complex subunit 4</fullName>
    </submittedName>
</protein>
<reference evidence="6" key="1">
    <citation type="submission" date="2016-04" db="UniProtKB">
        <authorList>
            <consortium name="WormBaseParasite"/>
        </authorList>
    </citation>
    <scope>IDENTIFICATION</scope>
</reference>
<dbReference type="PANTHER" id="PTHR20938:SF0">
    <property type="entry name" value="INTEGRATOR COMPLEX SUBUNIT 4"/>
    <property type="match status" value="1"/>
</dbReference>
<dbReference type="InterPro" id="IPR016024">
    <property type="entry name" value="ARM-type_fold"/>
</dbReference>